<sequence>MLWMLFWINAAGTIYGYIWYGQQIEYTLQNQSLWQVIFVPDSPTASLFFTFSLLFLLYPRLSKPSPIYIGARTIIEALGVVTSIKYGFWAVTMILAGSAQGDHLQWQHYMLMVSHLGMAIEALLFIRFFVFGRFAAFLALVWLLLNDTIDYTYYVFPWLPDELENNIGAIQSFTMGLSVISLLLTWLFISFRKV</sequence>
<keyword evidence="3" id="KW-1185">Reference proteome</keyword>
<feature type="transmembrane region" description="Helical" evidence="1">
    <location>
        <begin position="44"/>
        <end position="61"/>
    </location>
</feature>
<dbReference type="RefSeq" id="WP_126020481.1">
    <property type="nucleotide sequence ID" value="NZ_CP034437.1"/>
</dbReference>
<name>A0A3S9ADE5_9BACL</name>
<dbReference type="Proteomes" id="UP000272528">
    <property type="component" value="Chromosome"/>
</dbReference>
<proteinExistence type="predicted"/>
<dbReference type="KEGG" id="palb:EJC50_14545"/>
<feature type="transmembrane region" description="Helical" evidence="1">
    <location>
        <begin position="109"/>
        <end position="130"/>
    </location>
</feature>
<evidence type="ECO:0000313" key="2">
    <source>
        <dbReference type="EMBL" id="AZN43718.1"/>
    </source>
</evidence>
<keyword evidence="1" id="KW-1133">Transmembrane helix</keyword>
<dbReference type="InterPro" id="IPR009845">
    <property type="entry name" value="DUF1405"/>
</dbReference>
<feature type="transmembrane region" description="Helical" evidence="1">
    <location>
        <begin position="73"/>
        <end position="97"/>
    </location>
</feature>
<gene>
    <name evidence="2" type="ORF">EJC50_14545</name>
</gene>
<dbReference type="Pfam" id="PF07187">
    <property type="entry name" value="DUF1405"/>
    <property type="match status" value="1"/>
</dbReference>
<dbReference type="PANTHER" id="PTHR40042">
    <property type="entry name" value="HYPOTHETICAL MEMBRANE SPANNING PROTEIN"/>
    <property type="match status" value="1"/>
</dbReference>
<dbReference type="PANTHER" id="PTHR40042:SF1">
    <property type="entry name" value="DUF1405 DOMAIN-CONTAINING PROTEIN"/>
    <property type="match status" value="1"/>
</dbReference>
<feature type="transmembrane region" description="Helical" evidence="1">
    <location>
        <begin position="168"/>
        <end position="189"/>
    </location>
</feature>
<accession>A0A3S9ADE5</accession>
<dbReference type="EMBL" id="CP034437">
    <property type="protein sequence ID" value="AZN43718.1"/>
    <property type="molecule type" value="Genomic_DNA"/>
</dbReference>
<dbReference type="OrthoDB" id="152213at2"/>
<keyword evidence="1" id="KW-0472">Membrane</keyword>
<organism evidence="2 3">
    <name type="scientific">Paenibacillus albus</name>
    <dbReference type="NCBI Taxonomy" id="2495582"/>
    <lineage>
        <taxon>Bacteria</taxon>
        <taxon>Bacillati</taxon>
        <taxon>Bacillota</taxon>
        <taxon>Bacilli</taxon>
        <taxon>Bacillales</taxon>
        <taxon>Paenibacillaceae</taxon>
        <taxon>Paenibacillus</taxon>
    </lineage>
</organism>
<evidence type="ECO:0000313" key="3">
    <source>
        <dbReference type="Proteomes" id="UP000272528"/>
    </source>
</evidence>
<feature type="transmembrane region" description="Helical" evidence="1">
    <location>
        <begin position="137"/>
        <end position="156"/>
    </location>
</feature>
<reference evidence="3" key="1">
    <citation type="submission" date="2018-12" db="EMBL/GenBank/DDBJ databases">
        <title>Genome sequence of Peanibacillus sp.</title>
        <authorList>
            <person name="Subramani G."/>
            <person name="Srinivasan S."/>
            <person name="Kim M.K."/>
        </authorList>
    </citation>
    <scope>NUCLEOTIDE SEQUENCE [LARGE SCALE GENOMIC DNA]</scope>
    <source>
        <strain evidence="3">18JY67-1</strain>
    </source>
</reference>
<evidence type="ECO:0000256" key="1">
    <source>
        <dbReference type="SAM" id="Phobius"/>
    </source>
</evidence>
<keyword evidence="1" id="KW-0812">Transmembrane</keyword>
<dbReference type="AlphaFoldDB" id="A0A3S9ADE5"/>
<protein>
    <submittedName>
        <fullName evidence="2">DUF1405 domain-containing protein</fullName>
    </submittedName>
</protein>